<dbReference type="SUPFAM" id="SSF81606">
    <property type="entry name" value="PP2C-like"/>
    <property type="match status" value="1"/>
</dbReference>
<feature type="domain" description="PAS" evidence="3">
    <location>
        <begin position="192"/>
        <end position="262"/>
    </location>
</feature>
<dbReference type="Pfam" id="PF13466">
    <property type="entry name" value="STAS_2"/>
    <property type="match status" value="1"/>
</dbReference>
<dbReference type="Proteomes" id="UP001501598">
    <property type="component" value="Unassembled WGS sequence"/>
</dbReference>
<comment type="caution">
    <text evidence="6">The sequence shown here is derived from an EMBL/GenBank/DDBJ whole genome shotgun (WGS) entry which is preliminary data.</text>
</comment>
<dbReference type="Gene3D" id="3.30.565.10">
    <property type="entry name" value="Histidine kinase-like ATPase, C-terminal domain"/>
    <property type="match status" value="1"/>
</dbReference>
<dbReference type="Pfam" id="PF13581">
    <property type="entry name" value="HATPase_c_2"/>
    <property type="match status" value="1"/>
</dbReference>
<organism evidence="6 7">
    <name type="scientific">Pseudonocardia xishanensis</name>
    <dbReference type="NCBI Taxonomy" id="630995"/>
    <lineage>
        <taxon>Bacteria</taxon>
        <taxon>Bacillati</taxon>
        <taxon>Actinomycetota</taxon>
        <taxon>Actinomycetes</taxon>
        <taxon>Pseudonocardiales</taxon>
        <taxon>Pseudonocardiaceae</taxon>
        <taxon>Pseudonocardia</taxon>
    </lineage>
</organism>
<dbReference type="SUPFAM" id="SSF55785">
    <property type="entry name" value="PYP-like sensor domain (PAS domain)"/>
    <property type="match status" value="1"/>
</dbReference>
<feature type="domain" description="PPM-type phosphatase" evidence="5">
    <location>
        <begin position="339"/>
        <end position="551"/>
    </location>
</feature>
<reference evidence="7" key="1">
    <citation type="journal article" date="2019" name="Int. J. Syst. Evol. Microbiol.">
        <title>The Global Catalogue of Microorganisms (GCM) 10K type strain sequencing project: providing services to taxonomists for standard genome sequencing and annotation.</title>
        <authorList>
            <consortium name="The Broad Institute Genomics Platform"/>
            <consortium name="The Broad Institute Genome Sequencing Center for Infectious Disease"/>
            <person name="Wu L."/>
            <person name="Ma J."/>
        </authorList>
    </citation>
    <scope>NUCLEOTIDE SEQUENCE [LARGE SCALE GENOMIC DNA]</scope>
    <source>
        <strain evidence="7">JCM 17906</strain>
    </source>
</reference>
<dbReference type="InterPro" id="IPR013656">
    <property type="entry name" value="PAS_4"/>
</dbReference>
<dbReference type="PROSITE" id="PS50112">
    <property type="entry name" value="PAS"/>
    <property type="match status" value="1"/>
</dbReference>
<dbReference type="Gene3D" id="3.30.750.24">
    <property type="entry name" value="STAS domain"/>
    <property type="match status" value="1"/>
</dbReference>
<evidence type="ECO:0000259" key="4">
    <source>
        <dbReference type="PROSITE" id="PS50801"/>
    </source>
</evidence>
<dbReference type="SMART" id="SM00065">
    <property type="entry name" value="GAF"/>
    <property type="match status" value="1"/>
</dbReference>
<dbReference type="InterPro" id="IPR029016">
    <property type="entry name" value="GAF-like_dom_sf"/>
</dbReference>
<dbReference type="InterPro" id="IPR036890">
    <property type="entry name" value="HATPase_C_sf"/>
</dbReference>
<dbReference type="PROSITE" id="PS51746">
    <property type="entry name" value="PPM_2"/>
    <property type="match status" value="1"/>
</dbReference>
<dbReference type="RefSeq" id="WP_345421892.1">
    <property type="nucleotide sequence ID" value="NZ_BAABGT010000069.1"/>
</dbReference>
<dbReference type="PANTHER" id="PTHR43156:SF2">
    <property type="entry name" value="STAGE II SPORULATION PROTEIN E"/>
    <property type="match status" value="1"/>
</dbReference>
<dbReference type="InterPro" id="IPR000014">
    <property type="entry name" value="PAS"/>
</dbReference>
<name>A0ABP8RW69_9PSEU</name>
<feature type="region of interest" description="Disordered" evidence="2">
    <location>
        <begin position="1"/>
        <end position="20"/>
    </location>
</feature>
<gene>
    <name evidence="6" type="ORF">GCM10023175_44820</name>
</gene>
<dbReference type="InterPro" id="IPR036513">
    <property type="entry name" value="STAS_dom_sf"/>
</dbReference>
<evidence type="ECO:0000313" key="6">
    <source>
        <dbReference type="EMBL" id="GAA4551968.1"/>
    </source>
</evidence>
<evidence type="ECO:0000313" key="7">
    <source>
        <dbReference type="Proteomes" id="UP001501598"/>
    </source>
</evidence>
<dbReference type="InterPro" id="IPR001932">
    <property type="entry name" value="PPM-type_phosphatase-like_dom"/>
</dbReference>
<dbReference type="Pfam" id="PF08448">
    <property type="entry name" value="PAS_4"/>
    <property type="match status" value="1"/>
</dbReference>
<dbReference type="InterPro" id="IPR002645">
    <property type="entry name" value="STAS_dom"/>
</dbReference>
<dbReference type="NCBIfam" id="TIGR00229">
    <property type="entry name" value="sensory_box"/>
    <property type="match status" value="1"/>
</dbReference>
<dbReference type="SMART" id="SM00091">
    <property type="entry name" value="PAS"/>
    <property type="match status" value="1"/>
</dbReference>
<proteinExistence type="predicted"/>
<dbReference type="Gene3D" id="3.30.450.40">
    <property type="match status" value="1"/>
</dbReference>
<dbReference type="Gene3D" id="3.30.450.20">
    <property type="entry name" value="PAS domain"/>
    <property type="match status" value="1"/>
</dbReference>
<dbReference type="CDD" id="cd16936">
    <property type="entry name" value="HATPase_RsbW-like"/>
    <property type="match status" value="1"/>
</dbReference>
<dbReference type="PANTHER" id="PTHR43156">
    <property type="entry name" value="STAGE II SPORULATION PROTEIN E-RELATED"/>
    <property type="match status" value="1"/>
</dbReference>
<keyword evidence="1" id="KW-0378">Hydrolase</keyword>
<keyword evidence="7" id="KW-1185">Reference proteome</keyword>
<evidence type="ECO:0000256" key="1">
    <source>
        <dbReference type="ARBA" id="ARBA00022801"/>
    </source>
</evidence>
<accession>A0ABP8RW69</accession>
<dbReference type="InterPro" id="IPR035965">
    <property type="entry name" value="PAS-like_dom_sf"/>
</dbReference>
<sequence>MRAGPDPSPETRSGGAVGTERSEHYGFVADLERALQSIDEPEEIMRVAARMLGEHLRVDRSAYAEAEADEDHFTMTGSYTRGLPPLVGRMAMSDFSANTLRCMRAGEPYVLDDAETDPRVLPEQRAIYHRTGIAAVICTPLHKEGRFVAAMAVHHATPRHWTADDVAILDAVVVRCWESLARVHARASARDSEARYRSVAERTTDAIWIADAEGRYVDANPAACALLGHTLAQHRELTLLDVARPEDLDRLADLQARLATGEPVTEVWHLRTRAGGTVPVELSMRQEPDGRPFSIGRDITERLRVEAERERLLAAEREIAETLQRSLLPRALPELERLAAAARYMPSAEHAQPGGDWYDLLPLDDGARVALVVGDVVGHGPAAAAVMGQLRSAVAAYLLDGHGPAAALERLDRFAVRVADAGGSSCACLVLDLRDGALTWATAGHPPAVLAEQDGSARLLAGPAGAVLGLRPREPYRDSHGVLPPGGSLVLYTDGLVERRGEVLDVGLSRLVRLAGAAADLPPEELASALVSGSLGEQGPADDVALVVVRAVPEPLVARLPAVPPSLGAMRRRVRHWAAAAGLAAETVDDLQLALGEAAANAVEHAYPPGRAAEFDVALSRDRTGGVQVTVRDEGRWRPVPADRGFRGHGLRVLRELGRDLHIDRAPNGTRVRFRVPAPAATEPPPVQGRAPRDAPDPRPISVRRTARTGGWELALTGDLDLAARAEVAAALAEVRGAAVVVDLTGVGYLASAGIALLAEAAAQSRVSLVVAAGSAAARAVEVTGLTAAVATEVVSPGTPA</sequence>
<dbReference type="Gene3D" id="3.60.40.10">
    <property type="entry name" value="PPM-type phosphatase domain"/>
    <property type="match status" value="1"/>
</dbReference>
<evidence type="ECO:0000256" key="2">
    <source>
        <dbReference type="SAM" id="MobiDB-lite"/>
    </source>
</evidence>
<dbReference type="SMART" id="SM00331">
    <property type="entry name" value="PP2C_SIG"/>
    <property type="match status" value="1"/>
</dbReference>
<dbReference type="EMBL" id="BAABGT010000069">
    <property type="protein sequence ID" value="GAA4551968.1"/>
    <property type="molecule type" value="Genomic_DNA"/>
</dbReference>
<feature type="domain" description="STAS" evidence="4">
    <location>
        <begin position="714"/>
        <end position="801"/>
    </location>
</feature>
<dbReference type="InterPro" id="IPR003594">
    <property type="entry name" value="HATPase_dom"/>
</dbReference>
<evidence type="ECO:0000259" key="3">
    <source>
        <dbReference type="PROSITE" id="PS50112"/>
    </source>
</evidence>
<dbReference type="InterPro" id="IPR058548">
    <property type="entry name" value="MlaB-like_STAS"/>
</dbReference>
<dbReference type="InterPro" id="IPR036457">
    <property type="entry name" value="PPM-type-like_dom_sf"/>
</dbReference>
<dbReference type="Pfam" id="PF07228">
    <property type="entry name" value="SpoIIE"/>
    <property type="match status" value="1"/>
</dbReference>
<dbReference type="SUPFAM" id="SSF55781">
    <property type="entry name" value="GAF domain-like"/>
    <property type="match status" value="1"/>
</dbReference>
<dbReference type="InterPro" id="IPR052016">
    <property type="entry name" value="Bact_Sigma-Reg"/>
</dbReference>
<dbReference type="Pfam" id="PF01590">
    <property type="entry name" value="GAF"/>
    <property type="match status" value="1"/>
</dbReference>
<dbReference type="CDD" id="cd00130">
    <property type="entry name" value="PAS"/>
    <property type="match status" value="1"/>
</dbReference>
<evidence type="ECO:0000259" key="5">
    <source>
        <dbReference type="PROSITE" id="PS51746"/>
    </source>
</evidence>
<dbReference type="PROSITE" id="PS50801">
    <property type="entry name" value="STAS"/>
    <property type="match status" value="1"/>
</dbReference>
<dbReference type="SUPFAM" id="SSF52091">
    <property type="entry name" value="SpoIIaa-like"/>
    <property type="match status" value="1"/>
</dbReference>
<dbReference type="SUPFAM" id="SSF55874">
    <property type="entry name" value="ATPase domain of HSP90 chaperone/DNA topoisomerase II/histidine kinase"/>
    <property type="match status" value="1"/>
</dbReference>
<dbReference type="InterPro" id="IPR003018">
    <property type="entry name" value="GAF"/>
</dbReference>
<feature type="region of interest" description="Disordered" evidence="2">
    <location>
        <begin position="677"/>
        <end position="703"/>
    </location>
</feature>
<protein>
    <submittedName>
        <fullName evidence="6">SpoIIE family protein phosphatase</fullName>
    </submittedName>
</protein>